<feature type="transmembrane region" description="Helical" evidence="13">
    <location>
        <begin position="106"/>
        <end position="127"/>
    </location>
</feature>
<feature type="transmembrane region" description="Helical" evidence="13">
    <location>
        <begin position="40"/>
        <end position="62"/>
    </location>
</feature>
<evidence type="ECO:0000256" key="7">
    <source>
        <dbReference type="ARBA" id="ARBA00022958"/>
    </source>
</evidence>
<dbReference type="GO" id="GO:0005267">
    <property type="term" value="F:potassium channel activity"/>
    <property type="evidence" value="ECO:0007669"/>
    <property type="project" value="UniProtKB-KW"/>
</dbReference>
<accession>A0A0K8MIC0</accession>
<dbReference type="Pfam" id="PF06736">
    <property type="entry name" value="TMEM175"/>
    <property type="match status" value="1"/>
</dbReference>
<evidence type="ECO:0000256" key="8">
    <source>
        <dbReference type="ARBA" id="ARBA00022989"/>
    </source>
</evidence>
<evidence type="ECO:0000256" key="13">
    <source>
        <dbReference type="SAM" id="Phobius"/>
    </source>
</evidence>
<comment type="subcellular location">
    <subcellularLocation>
        <location evidence="1">Membrane</location>
        <topology evidence="1">Multi-pass membrane protein</topology>
    </subcellularLocation>
</comment>
<evidence type="ECO:0000256" key="5">
    <source>
        <dbReference type="ARBA" id="ARBA00022692"/>
    </source>
</evidence>
<sequence>MKVSRLEAFTDGVLVIIFTIMILEFKIPNSSHITAIFKQFPYFISYTIGWLFIGEAWYNNLFILSNVKKVTHKIFFMNGLWLFTTSFLPLATAWIGKDLSAQGPEIFYAVVFLLWTLTFFLLIQTIISDNKKMGRNEQIKNLKGMRIYKYLTNPLAMSVQIIVWILLLVFAPQFQLIVMVWQIMFVAGRTNTEIDHTNRVF</sequence>
<organism evidence="14 15">
    <name type="scientific">Fructobacillus ficulneus</name>
    <dbReference type="NCBI Taxonomy" id="157463"/>
    <lineage>
        <taxon>Bacteria</taxon>
        <taxon>Bacillati</taxon>
        <taxon>Bacillota</taxon>
        <taxon>Bacilli</taxon>
        <taxon>Lactobacillales</taxon>
        <taxon>Lactobacillaceae</taxon>
        <taxon>Fructobacillus</taxon>
    </lineage>
</organism>
<keyword evidence="5 13" id="KW-0812">Transmembrane</keyword>
<dbReference type="OrthoDB" id="7626281at2"/>
<evidence type="ECO:0000313" key="15">
    <source>
        <dbReference type="Proteomes" id="UP000253891"/>
    </source>
</evidence>
<evidence type="ECO:0000256" key="12">
    <source>
        <dbReference type="ARBA" id="ARBA00034430"/>
    </source>
</evidence>
<keyword evidence="15" id="KW-1185">Reference proteome</keyword>
<dbReference type="GO" id="GO:0016020">
    <property type="term" value="C:membrane"/>
    <property type="evidence" value="ECO:0007669"/>
    <property type="project" value="UniProtKB-SubCell"/>
</dbReference>
<dbReference type="AlphaFoldDB" id="A0A0K8MIC0"/>
<name>A0A0K8MIC0_9LACO</name>
<keyword evidence="11" id="KW-0407">Ion channel</keyword>
<keyword evidence="7" id="KW-0630">Potassium</keyword>
<feature type="transmembrane region" description="Helical" evidence="13">
    <location>
        <begin position="147"/>
        <end position="171"/>
    </location>
</feature>
<proteinExistence type="inferred from homology"/>
<keyword evidence="8 13" id="KW-1133">Transmembrane helix</keyword>
<evidence type="ECO:0000256" key="9">
    <source>
        <dbReference type="ARBA" id="ARBA00023065"/>
    </source>
</evidence>
<evidence type="ECO:0000256" key="4">
    <source>
        <dbReference type="ARBA" id="ARBA00022538"/>
    </source>
</evidence>
<keyword evidence="6" id="KW-0631">Potassium channel</keyword>
<evidence type="ECO:0000256" key="11">
    <source>
        <dbReference type="ARBA" id="ARBA00023303"/>
    </source>
</evidence>
<evidence type="ECO:0000313" key="14">
    <source>
        <dbReference type="EMBL" id="GAO99928.1"/>
    </source>
</evidence>
<keyword evidence="9" id="KW-0406">Ion transport</keyword>
<dbReference type="RefSeq" id="WP_061993291.1">
    <property type="nucleotide sequence ID" value="NZ_DF968003.1"/>
</dbReference>
<comment type="similarity">
    <text evidence="2">Belongs to the TMEM175 family.</text>
</comment>
<gene>
    <name evidence="14" type="ORF">FFIC_260420</name>
</gene>
<dbReference type="EMBL" id="DF968003">
    <property type="protein sequence ID" value="GAO99928.1"/>
    <property type="molecule type" value="Genomic_DNA"/>
</dbReference>
<evidence type="ECO:0000256" key="1">
    <source>
        <dbReference type="ARBA" id="ARBA00004141"/>
    </source>
</evidence>
<keyword evidence="3" id="KW-0813">Transport</keyword>
<evidence type="ECO:0000256" key="6">
    <source>
        <dbReference type="ARBA" id="ARBA00022826"/>
    </source>
</evidence>
<dbReference type="Proteomes" id="UP000253891">
    <property type="component" value="Unassembled WGS sequence"/>
</dbReference>
<feature type="transmembrane region" description="Helical" evidence="13">
    <location>
        <begin position="74"/>
        <end position="94"/>
    </location>
</feature>
<keyword evidence="4" id="KW-0633">Potassium transport</keyword>
<dbReference type="InterPro" id="IPR010617">
    <property type="entry name" value="TMEM175-like"/>
</dbReference>
<comment type="catalytic activity">
    <reaction evidence="12">
        <text>K(+)(in) = K(+)(out)</text>
        <dbReference type="Rhea" id="RHEA:29463"/>
        <dbReference type="ChEBI" id="CHEBI:29103"/>
    </reaction>
</comment>
<reference evidence="14 15" key="1">
    <citation type="journal article" date="2015" name="BMC Genomics">
        <title>Comparative genomics of Fructobacillus spp. and Leuconostoc spp. reveals niche-specific evolution of Fructobacillus spp.</title>
        <authorList>
            <person name="Endo A."/>
            <person name="Tanizawa Y."/>
            <person name="Tanaka N."/>
            <person name="Maeno S."/>
            <person name="Kumar H."/>
            <person name="Shiwa Y."/>
            <person name="Okada S."/>
            <person name="Yoshikawa H."/>
            <person name="Dicks L."/>
            <person name="Nakagawa J."/>
            <person name="Arita M."/>
        </authorList>
    </citation>
    <scope>NUCLEOTIDE SEQUENCE [LARGE SCALE GENOMIC DNA]</scope>
    <source>
        <strain evidence="14 15">JCM 12225</strain>
    </source>
</reference>
<protein>
    <submittedName>
        <fullName evidence="14">Ferrochelatase</fullName>
    </submittedName>
</protein>
<feature type="transmembrane region" description="Helical" evidence="13">
    <location>
        <begin position="12"/>
        <end position="28"/>
    </location>
</feature>
<evidence type="ECO:0000256" key="10">
    <source>
        <dbReference type="ARBA" id="ARBA00023136"/>
    </source>
</evidence>
<keyword evidence="10 13" id="KW-0472">Membrane</keyword>
<evidence type="ECO:0000256" key="2">
    <source>
        <dbReference type="ARBA" id="ARBA00006920"/>
    </source>
</evidence>
<dbReference type="GO" id="GO:0015252">
    <property type="term" value="F:proton channel activity"/>
    <property type="evidence" value="ECO:0007669"/>
    <property type="project" value="InterPro"/>
</dbReference>
<dbReference type="STRING" id="157463.GCA_001047075_00841"/>
<evidence type="ECO:0000256" key="3">
    <source>
        <dbReference type="ARBA" id="ARBA00022448"/>
    </source>
</evidence>